<dbReference type="CDD" id="cd00085">
    <property type="entry name" value="HNHc"/>
    <property type="match status" value="1"/>
</dbReference>
<name>A0ABV4QG48_9ACTN</name>
<dbReference type="InterPro" id="IPR003870">
    <property type="entry name" value="DUF222"/>
</dbReference>
<proteinExistence type="predicted"/>
<evidence type="ECO:0000256" key="1">
    <source>
        <dbReference type="SAM" id="MobiDB-lite"/>
    </source>
</evidence>
<feature type="region of interest" description="Disordered" evidence="1">
    <location>
        <begin position="376"/>
        <end position="397"/>
    </location>
</feature>
<accession>A0ABV4QG48</accession>
<dbReference type="Proteomes" id="UP001569963">
    <property type="component" value="Unassembled WGS sequence"/>
</dbReference>
<sequence>MDAASAIAAELARRAAPESAAACMELTETLAAATDMNEAALSGLIEVVDRRKEAQRWGFPSTRSWLRSRLGMRESRAKERLNLARQRHRLAQVATRLATGDLPLGYASTIADAVARLDDTDCRAAEQTLLQMVGKGFSAGKIASFGKRIRDVVAERDGTERADRDTRCGYERSWIDSTRSLDGGRYIRGWLNAEDAAVWDGTLGPLAKPAGADDRRDLSERTAAALGSVLSGGHRATKVTVVCDLDTLTGGTAPARLTDGTPIPAAQARRIALNAGVSPLLLGRGHTPLYLGHRVRFATGPQRQVLETLYPTCAVQGCEVPGTLCEVDHVRGWALGRSPTDIDVLSLCCGWHNRYKHTNPDRLHITTDENGRYIYRLRPPGAAPPAERRPPPWPRAA</sequence>
<dbReference type="Pfam" id="PF02720">
    <property type="entry name" value="DUF222"/>
    <property type="match status" value="1"/>
</dbReference>
<comment type="caution">
    <text evidence="3">The sequence shown here is derived from an EMBL/GenBank/DDBJ whole genome shotgun (WGS) entry which is preliminary data.</text>
</comment>
<dbReference type="EMBL" id="JAXCEI010000011">
    <property type="protein sequence ID" value="MFA1542163.1"/>
    <property type="molecule type" value="Genomic_DNA"/>
</dbReference>
<dbReference type="RefSeq" id="WP_371952312.1">
    <property type="nucleotide sequence ID" value="NZ_JAXCEI010000011.1"/>
</dbReference>
<evidence type="ECO:0000313" key="3">
    <source>
        <dbReference type="EMBL" id="MFA1542163.1"/>
    </source>
</evidence>
<dbReference type="InterPro" id="IPR003615">
    <property type="entry name" value="HNH_nuc"/>
</dbReference>
<gene>
    <name evidence="3" type="ORF">SM611_24780</name>
</gene>
<protein>
    <submittedName>
        <fullName evidence="3">DUF222 domain-containing protein</fullName>
    </submittedName>
</protein>
<keyword evidence="4" id="KW-1185">Reference proteome</keyword>
<feature type="domain" description="DUF222" evidence="2">
    <location>
        <begin position="27"/>
        <end position="307"/>
    </location>
</feature>
<organism evidence="3 4">
    <name type="scientific">Actinomadura monticuli</name>
    <dbReference type="NCBI Taxonomy" id="3097367"/>
    <lineage>
        <taxon>Bacteria</taxon>
        <taxon>Bacillati</taxon>
        <taxon>Actinomycetota</taxon>
        <taxon>Actinomycetes</taxon>
        <taxon>Streptosporangiales</taxon>
        <taxon>Thermomonosporaceae</taxon>
        <taxon>Actinomadura</taxon>
    </lineage>
</organism>
<evidence type="ECO:0000313" key="4">
    <source>
        <dbReference type="Proteomes" id="UP001569963"/>
    </source>
</evidence>
<reference evidence="3 4" key="1">
    <citation type="submission" date="2023-11" db="EMBL/GenBank/DDBJ databases">
        <title>Actinomadura monticuli sp. nov., isolated from volcanic ash.</title>
        <authorList>
            <person name="Lee S.D."/>
            <person name="Yang H."/>
            <person name="Kim I.S."/>
        </authorList>
    </citation>
    <scope>NUCLEOTIDE SEQUENCE [LARGE SCALE GENOMIC DNA]</scope>
    <source>
        <strain evidence="3 4">DLS-62</strain>
    </source>
</reference>
<evidence type="ECO:0000259" key="2">
    <source>
        <dbReference type="Pfam" id="PF02720"/>
    </source>
</evidence>